<organism evidence="2 3">
    <name type="scientific">Lactuca sativa</name>
    <name type="common">Garden lettuce</name>
    <dbReference type="NCBI Taxonomy" id="4236"/>
    <lineage>
        <taxon>Eukaryota</taxon>
        <taxon>Viridiplantae</taxon>
        <taxon>Streptophyta</taxon>
        <taxon>Embryophyta</taxon>
        <taxon>Tracheophyta</taxon>
        <taxon>Spermatophyta</taxon>
        <taxon>Magnoliopsida</taxon>
        <taxon>eudicotyledons</taxon>
        <taxon>Gunneridae</taxon>
        <taxon>Pentapetalae</taxon>
        <taxon>asterids</taxon>
        <taxon>campanulids</taxon>
        <taxon>Asterales</taxon>
        <taxon>Asteraceae</taxon>
        <taxon>Cichorioideae</taxon>
        <taxon>Cichorieae</taxon>
        <taxon>Lactucinae</taxon>
        <taxon>Lactuca</taxon>
    </lineage>
</organism>
<evidence type="ECO:0000313" key="3">
    <source>
        <dbReference type="Proteomes" id="UP000235145"/>
    </source>
</evidence>
<feature type="compositionally biased region" description="Polar residues" evidence="1">
    <location>
        <begin position="22"/>
        <end position="45"/>
    </location>
</feature>
<proteinExistence type="predicted"/>
<keyword evidence="3" id="KW-1185">Reference proteome</keyword>
<feature type="compositionally biased region" description="Polar residues" evidence="1">
    <location>
        <begin position="55"/>
        <end position="67"/>
    </location>
</feature>
<feature type="compositionally biased region" description="Basic and acidic residues" evidence="1">
    <location>
        <begin position="74"/>
        <end position="83"/>
    </location>
</feature>
<accession>A0A9R1VM74</accession>
<comment type="caution">
    <text evidence="2">The sequence shown here is derived from an EMBL/GenBank/DDBJ whole genome shotgun (WGS) entry which is preliminary data.</text>
</comment>
<evidence type="ECO:0000313" key="2">
    <source>
        <dbReference type="EMBL" id="KAJ0208543.1"/>
    </source>
</evidence>
<dbReference type="EMBL" id="NBSK02000005">
    <property type="protein sequence ID" value="KAJ0208543.1"/>
    <property type="molecule type" value="Genomic_DNA"/>
</dbReference>
<reference evidence="2 3" key="1">
    <citation type="journal article" date="2017" name="Nat. Commun.">
        <title>Genome assembly with in vitro proximity ligation data and whole-genome triplication in lettuce.</title>
        <authorList>
            <person name="Reyes-Chin-Wo S."/>
            <person name="Wang Z."/>
            <person name="Yang X."/>
            <person name="Kozik A."/>
            <person name="Arikit S."/>
            <person name="Song C."/>
            <person name="Xia L."/>
            <person name="Froenicke L."/>
            <person name="Lavelle D.O."/>
            <person name="Truco M.J."/>
            <person name="Xia R."/>
            <person name="Zhu S."/>
            <person name="Xu C."/>
            <person name="Xu H."/>
            <person name="Xu X."/>
            <person name="Cox K."/>
            <person name="Korf I."/>
            <person name="Meyers B.C."/>
            <person name="Michelmore R.W."/>
        </authorList>
    </citation>
    <scope>NUCLEOTIDE SEQUENCE [LARGE SCALE GENOMIC DNA]</scope>
    <source>
        <strain evidence="3">cv. Salinas</strain>
        <tissue evidence="2">Seedlings</tissue>
    </source>
</reference>
<name>A0A9R1VM74_LACSA</name>
<protein>
    <submittedName>
        <fullName evidence="2">Uncharacterized protein</fullName>
    </submittedName>
</protein>
<dbReference type="Proteomes" id="UP000235145">
    <property type="component" value="Unassembled WGS sequence"/>
</dbReference>
<gene>
    <name evidence="2" type="ORF">LSAT_V11C500253490</name>
</gene>
<evidence type="ECO:0000256" key="1">
    <source>
        <dbReference type="SAM" id="MobiDB-lite"/>
    </source>
</evidence>
<feature type="region of interest" description="Disordered" evidence="1">
    <location>
        <begin position="22"/>
        <end position="83"/>
    </location>
</feature>
<dbReference type="AlphaFoldDB" id="A0A9R1VM74"/>
<sequence length="83" mass="8957">MENPLQGETLLMYLATSNEAISSSKGIGSNCRYTTPRTDLCSQTPPKILPGSQGRGPNQLPSETNPTKIGKVRMTGDHQARRA</sequence>